<reference evidence="1" key="1">
    <citation type="submission" date="2022-02" db="EMBL/GenBank/DDBJ databases">
        <authorList>
            <person name="King R."/>
        </authorList>
    </citation>
    <scope>NUCLEOTIDE SEQUENCE</scope>
</reference>
<dbReference type="Proteomes" id="UP001153321">
    <property type="component" value="Chromosome 6"/>
</dbReference>
<evidence type="ECO:0000313" key="2">
    <source>
        <dbReference type="Proteomes" id="UP001153321"/>
    </source>
</evidence>
<dbReference type="EMBL" id="LR824537">
    <property type="protein sequence ID" value="CAH1645521.1"/>
    <property type="molecule type" value="Genomic_DNA"/>
</dbReference>
<gene>
    <name evidence="1" type="ORF">SPLIT_LOCUS10873</name>
</gene>
<dbReference type="AlphaFoldDB" id="A0A9P0IEU8"/>
<evidence type="ECO:0000313" key="1">
    <source>
        <dbReference type="EMBL" id="CAH1645521.1"/>
    </source>
</evidence>
<name>A0A9P0IEU8_SPOLI</name>
<sequence length="150" mass="17460">MLLCINDCTVGAVAGQPAAVQRVAGSIPARDNTLCDPQIVVSGLGVFVYVNLYVCKRTHDTGENPRVGQRFFFKKKIKKIKLFLDRQKNLDIWLKYPGRTRDVLNLVLMVMMMKKWRRRQHLHLMYPMLTLTRLSHTVKNKLEMAFYIQH</sequence>
<protein>
    <submittedName>
        <fullName evidence="1">Uncharacterized protein</fullName>
    </submittedName>
</protein>
<accession>A0A9P0IEU8</accession>
<organism evidence="1 2">
    <name type="scientific">Spodoptera littoralis</name>
    <name type="common">Egyptian cotton leafworm</name>
    <dbReference type="NCBI Taxonomy" id="7109"/>
    <lineage>
        <taxon>Eukaryota</taxon>
        <taxon>Metazoa</taxon>
        <taxon>Ecdysozoa</taxon>
        <taxon>Arthropoda</taxon>
        <taxon>Hexapoda</taxon>
        <taxon>Insecta</taxon>
        <taxon>Pterygota</taxon>
        <taxon>Neoptera</taxon>
        <taxon>Endopterygota</taxon>
        <taxon>Lepidoptera</taxon>
        <taxon>Glossata</taxon>
        <taxon>Ditrysia</taxon>
        <taxon>Noctuoidea</taxon>
        <taxon>Noctuidae</taxon>
        <taxon>Amphipyrinae</taxon>
        <taxon>Spodoptera</taxon>
    </lineage>
</organism>
<keyword evidence="2" id="KW-1185">Reference proteome</keyword>
<proteinExistence type="predicted"/>